<dbReference type="STRING" id="252740.A0A423VWJ7"/>
<protein>
    <recommendedName>
        <fullName evidence="5">Ketoreductase (KR) domain-containing protein</fullName>
    </recommendedName>
</protein>
<dbReference type="Gene3D" id="3.40.50.720">
    <property type="entry name" value="NAD(P)-binding Rossmann-like Domain"/>
    <property type="match status" value="1"/>
</dbReference>
<dbReference type="Proteomes" id="UP000284375">
    <property type="component" value="Unassembled WGS sequence"/>
</dbReference>
<evidence type="ECO:0000313" key="3">
    <source>
        <dbReference type="EMBL" id="ROV95360.1"/>
    </source>
</evidence>
<dbReference type="EMBL" id="LJZO01000024">
    <property type="protein sequence ID" value="ROV95360.1"/>
    <property type="molecule type" value="Genomic_DNA"/>
</dbReference>
<keyword evidence="1" id="KW-0560">Oxidoreductase</keyword>
<dbReference type="PANTHER" id="PTHR43157:SF31">
    <property type="entry name" value="PHOSPHATIDYLINOSITOL-GLYCAN BIOSYNTHESIS CLASS F PROTEIN"/>
    <property type="match status" value="1"/>
</dbReference>
<dbReference type="InterPro" id="IPR036291">
    <property type="entry name" value="NAD(P)-bd_dom_sf"/>
</dbReference>
<feature type="transmembrane region" description="Helical" evidence="2">
    <location>
        <begin position="12"/>
        <end position="32"/>
    </location>
</feature>
<keyword evidence="2" id="KW-0812">Transmembrane</keyword>
<reference evidence="3 4" key="1">
    <citation type="submission" date="2015-09" db="EMBL/GenBank/DDBJ databases">
        <title>Host preference determinants of Valsa canker pathogens revealed by comparative genomics.</title>
        <authorList>
            <person name="Yin Z."/>
            <person name="Huang L."/>
        </authorList>
    </citation>
    <scope>NUCLEOTIDE SEQUENCE [LARGE SCALE GENOMIC DNA]</scope>
    <source>
        <strain evidence="3 4">YSFL</strain>
    </source>
</reference>
<evidence type="ECO:0000313" key="4">
    <source>
        <dbReference type="Proteomes" id="UP000284375"/>
    </source>
</evidence>
<accession>A0A423VWJ7</accession>
<dbReference type="OrthoDB" id="542013at2759"/>
<evidence type="ECO:0000256" key="1">
    <source>
        <dbReference type="ARBA" id="ARBA00023002"/>
    </source>
</evidence>
<gene>
    <name evidence="3" type="ORF">VSDG_06018</name>
</gene>
<dbReference type="Pfam" id="PF00106">
    <property type="entry name" value="adh_short"/>
    <property type="match status" value="1"/>
</dbReference>
<keyword evidence="4" id="KW-1185">Reference proteome</keyword>
<sequence>MDDTQGPRASPLGWLLTIILALDLNFITTFFYNQFRRLPRPTDDFSGKTVIVTGANVGLGLEAARHFVRLNAAKVILGCRSAEKGEIAKACIERSTGTEGVVEVWPLDLCSFESVRLFCRRADRLDRLDVVVENAAVAMVDPQGTLAEGYETTITVNVISTFLMALVLLPTLRMTAMKFNVQPRLVIVSSDAHFMASFNERKAPNIFDAFKSDAVAPDRYQTSKLLEVFVVRQLAQHMSQLDSNTKGSVILNSLNPGFCRTSLFRHNKSPASVMLAVMGRVIGRSAEMGSRVIVYAAAAGPDTHGKWLDSFEVREPSAFVRSEEGQESARRVYRELMGILEEIEPGVTQNI</sequence>
<dbReference type="InterPro" id="IPR002347">
    <property type="entry name" value="SDR_fam"/>
</dbReference>
<dbReference type="AlphaFoldDB" id="A0A423VWJ7"/>
<dbReference type="GO" id="GO:0016491">
    <property type="term" value="F:oxidoreductase activity"/>
    <property type="evidence" value="ECO:0007669"/>
    <property type="project" value="UniProtKB-KW"/>
</dbReference>
<dbReference type="PANTHER" id="PTHR43157">
    <property type="entry name" value="PHOSPHATIDYLINOSITOL-GLYCAN BIOSYNTHESIS CLASS F PROTEIN-RELATED"/>
    <property type="match status" value="1"/>
</dbReference>
<comment type="caution">
    <text evidence="3">The sequence shown here is derived from an EMBL/GenBank/DDBJ whole genome shotgun (WGS) entry which is preliminary data.</text>
</comment>
<evidence type="ECO:0000256" key="2">
    <source>
        <dbReference type="SAM" id="Phobius"/>
    </source>
</evidence>
<organism evidence="3 4">
    <name type="scientific">Cytospora chrysosperma</name>
    <name type="common">Cytospora canker fungus</name>
    <name type="synonym">Sphaeria chrysosperma</name>
    <dbReference type="NCBI Taxonomy" id="252740"/>
    <lineage>
        <taxon>Eukaryota</taxon>
        <taxon>Fungi</taxon>
        <taxon>Dikarya</taxon>
        <taxon>Ascomycota</taxon>
        <taxon>Pezizomycotina</taxon>
        <taxon>Sordariomycetes</taxon>
        <taxon>Sordariomycetidae</taxon>
        <taxon>Diaporthales</taxon>
        <taxon>Cytosporaceae</taxon>
        <taxon>Cytospora</taxon>
    </lineage>
</organism>
<name>A0A423VWJ7_CYTCH</name>
<proteinExistence type="predicted"/>
<dbReference type="PRINTS" id="PR00081">
    <property type="entry name" value="GDHRDH"/>
</dbReference>
<keyword evidence="2" id="KW-1133">Transmembrane helix</keyword>
<keyword evidence="2" id="KW-0472">Membrane</keyword>
<dbReference type="SUPFAM" id="SSF51735">
    <property type="entry name" value="NAD(P)-binding Rossmann-fold domains"/>
    <property type="match status" value="1"/>
</dbReference>
<evidence type="ECO:0008006" key="5">
    <source>
        <dbReference type="Google" id="ProtNLM"/>
    </source>
</evidence>